<dbReference type="EMBL" id="PZKF01000053">
    <property type="protein sequence ID" value="PTE14889.1"/>
    <property type="molecule type" value="Genomic_DNA"/>
</dbReference>
<organism evidence="1 2">
    <name type="scientific">Phaeovulum veldkampii DSM 11550</name>
    <dbReference type="NCBI Taxonomy" id="1185920"/>
    <lineage>
        <taxon>Bacteria</taxon>
        <taxon>Pseudomonadati</taxon>
        <taxon>Pseudomonadota</taxon>
        <taxon>Alphaproteobacteria</taxon>
        <taxon>Rhodobacterales</taxon>
        <taxon>Paracoccaceae</taxon>
        <taxon>Phaeovulum</taxon>
    </lineage>
</organism>
<dbReference type="InterPro" id="IPR029058">
    <property type="entry name" value="AB_hydrolase_fold"/>
</dbReference>
<reference evidence="1 2" key="1">
    <citation type="submission" date="2018-03" db="EMBL/GenBank/DDBJ databases">
        <title>Rhodobacter veldkampii.</title>
        <authorList>
            <person name="Meyer T.E."/>
            <person name="Miller S."/>
            <person name="Lodha T."/>
            <person name="Gandham S."/>
            <person name="Chintalapati S."/>
            <person name="Chintalapati V.R."/>
        </authorList>
    </citation>
    <scope>NUCLEOTIDE SEQUENCE [LARGE SCALE GENOMIC DNA]</scope>
    <source>
        <strain evidence="1 2">DSM 11550</strain>
    </source>
</reference>
<name>A0A2T4JAG7_9RHOB</name>
<proteinExistence type="predicted"/>
<evidence type="ECO:0000313" key="2">
    <source>
        <dbReference type="Proteomes" id="UP000241899"/>
    </source>
</evidence>
<gene>
    <name evidence="1" type="ORF">C5F46_14520</name>
</gene>
<evidence type="ECO:0000313" key="1">
    <source>
        <dbReference type="EMBL" id="PTE14889.1"/>
    </source>
</evidence>
<evidence type="ECO:0008006" key="3">
    <source>
        <dbReference type="Google" id="ProtNLM"/>
    </source>
</evidence>
<accession>A0A2T4JAG7</accession>
<comment type="caution">
    <text evidence="1">The sequence shown here is derived from an EMBL/GenBank/DDBJ whole genome shotgun (WGS) entry which is preliminary data.</text>
</comment>
<dbReference type="SUPFAM" id="SSF53474">
    <property type="entry name" value="alpha/beta-Hydrolases"/>
    <property type="match status" value="1"/>
</dbReference>
<dbReference type="Proteomes" id="UP000241899">
    <property type="component" value="Unassembled WGS sequence"/>
</dbReference>
<dbReference type="AlphaFoldDB" id="A0A2T4JAG7"/>
<dbReference type="Gene3D" id="3.40.50.1820">
    <property type="entry name" value="alpha/beta hydrolase"/>
    <property type="match status" value="1"/>
</dbReference>
<keyword evidence="2" id="KW-1185">Reference proteome</keyword>
<protein>
    <recommendedName>
        <fullName evidence="3">Phosphoadenosine phosphosulfate reductase</fullName>
    </recommendedName>
</protein>
<sequence length="294" mass="32839">MRAAANASGGFCHEMTNHVAALLPCAGQRLVVSFDNLVSPKAEGARMPWGHEFLARQGWDVLGIMARRADWFRHPDLWDFFDRLRDEGFFRRYQAVSMYGASMGGFGALTFAAAAPGCTVLAMAPQSTLAPRLTPFEHRFRYARRHHDWTGRYADAAEGMRAAGRAYVLFDPMEQADAAHAARLDGPNVTLLRLPHAGHKLPPALRRMGLLKDVALPALTGGLEPSGFYRLYRQRRNSVPWLVNLLAHARQRGHLDAGLRLADTLLETRPHFKLRKERRALQAALDARNSPPET</sequence>